<accession>A0ABP0SZ22</accession>
<evidence type="ECO:0000313" key="2">
    <source>
        <dbReference type="Proteomes" id="UP001642484"/>
    </source>
</evidence>
<proteinExistence type="predicted"/>
<comment type="caution">
    <text evidence="1">The sequence shown here is derived from an EMBL/GenBank/DDBJ whole genome shotgun (WGS) entry which is preliminary data.</text>
</comment>
<dbReference type="Proteomes" id="UP001642484">
    <property type="component" value="Unassembled WGS sequence"/>
</dbReference>
<evidence type="ECO:0000313" key="1">
    <source>
        <dbReference type="EMBL" id="CAK9117684.1"/>
    </source>
</evidence>
<dbReference type="EMBL" id="CAXAMN010028794">
    <property type="protein sequence ID" value="CAK9117684.1"/>
    <property type="molecule type" value="Genomic_DNA"/>
</dbReference>
<keyword evidence="2" id="KW-1185">Reference proteome</keyword>
<reference evidence="1 2" key="1">
    <citation type="submission" date="2024-02" db="EMBL/GenBank/DDBJ databases">
        <authorList>
            <person name="Chen Y."/>
            <person name="Shah S."/>
            <person name="Dougan E. K."/>
            <person name="Thang M."/>
            <person name="Chan C."/>
        </authorList>
    </citation>
    <scope>NUCLEOTIDE SEQUENCE [LARGE SCALE GENOMIC DNA]</scope>
</reference>
<protein>
    <submittedName>
        <fullName evidence="1">Uncharacterized protein</fullName>
    </submittedName>
</protein>
<gene>
    <name evidence="1" type="ORF">CCMP2556_LOCUS54951</name>
</gene>
<sequence>MLSALLVLFWKKRRKLLASVGLSKDEMPELDIQSCPFPLLYRGNELDSEPEIRDGFHNAPWAEWRFNMSGSLRHQQLTLFWSCH</sequence>
<organism evidence="1 2">
    <name type="scientific">Durusdinium trenchii</name>
    <dbReference type="NCBI Taxonomy" id="1381693"/>
    <lineage>
        <taxon>Eukaryota</taxon>
        <taxon>Sar</taxon>
        <taxon>Alveolata</taxon>
        <taxon>Dinophyceae</taxon>
        <taxon>Suessiales</taxon>
        <taxon>Symbiodiniaceae</taxon>
        <taxon>Durusdinium</taxon>
    </lineage>
</organism>
<name>A0ABP0SZ22_9DINO</name>